<comment type="caution">
    <text evidence="1">The sequence shown here is derived from an EMBL/GenBank/DDBJ whole genome shotgun (WGS) entry which is preliminary data.</text>
</comment>
<accession>A0AAN7B7R8</accession>
<dbReference type="Proteomes" id="UP001301769">
    <property type="component" value="Unassembled WGS sequence"/>
</dbReference>
<keyword evidence="2" id="KW-1185">Reference proteome</keyword>
<reference evidence="1" key="1">
    <citation type="journal article" date="2023" name="Mol. Phylogenet. Evol.">
        <title>Genome-scale phylogeny and comparative genomics of the fungal order Sordariales.</title>
        <authorList>
            <person name="Hensen N."/>
            <person name="Bonometti L."/>
            <person name="Westerberg I."/>
            <person name="Brannstrom I.O."/>
            <person name="Guillou S."/>
            <person name="Cros-Aarteil S."/>
            <person name="Calhoun S."/>
            <person name="Haridas S."/>
            <person name="Kuo A."/>
            <person name="Mondo S."/>
            <person name="Pangilinan J."/>
            <person name="Riley R."/>
            <person name="LaButti K."/>
            <person name="Andreopoulos B."/>
            <person name="Lipzen A."/>
            <person name="Chen C."/>
            <person name="Yan M."/>
            <person name="Daum C."/>
            <person name="Ng V."/>
            <person name="Clum A."/>
            <person name="Steindorff A."/>
            <person name="Ohm R.A."/>
            <person name="Martin F."/>
            <person name="Silar P."/>
            <person name="Natvig D.O."/>
            <person name="Lalanne C."/>
            <person name="Gautier V."/>
            <person name="Ament-Velasquez S.L."/>
            <person name="Kruys A."/>
            <person name="Hutchinson M.I."/>
            <person name="Powell A.J."/>
            <person name="Barry K."/>
            <person name="Miller A.N."/>
            <person name="Grigoriev I.V."/>
            <person name="Debuchy R."/>
            <person name="Gladieux P."/>
            <person name="Hiltunen Thoren M."/>
            <person name="Johannesson H."/>
        </authorList>
    </citation>
    <scope>NUCLEOTIDE SEQUENCE</scope>
    <source>
        <strain evidence="1">PSN293</strain>
    </source>
</reference>
<evidence type="ECO:0000313" key="1">
    <source>
        <dbReference type="EMBL" id="KAK4211210.1"/>
    </source>
</evidence>
<dbReference type="AlphaFoldDB" id="A0AAN7B7R8"/>
<evidence type="ECO:0000313" key="2">
    <source>
        <dbReference type="Proteomes" id="UP001301769"/>
    </source>
</evidence>
<name>A0AAN7B7R8_9PEZI</name>
<organism evidence="1 2">
    <name type="scientific">Rhypophila decipiens</name>
    <dbReference type="NCBI Taxonomy" id="261697"/>
    <lineage>
        <taxon>Eukaryota</taxon>
        <taxon>Fungi</taxon>
        <taxon>Dikarya</taxon>
        <taxon>Ascomycota</taxon>
        <taxon>Pezizomycotina</taxon>
        <taxon>Sordariomycetes</taxon>
        <taxon>Sordariomycetidae</taxon>
        <taxon>Sordariales</taxon>
        <taxon>Naviculisporaceae</taxon>
        <taxon>Rhypophila</taxon>
    </lineage>
</organism>
<gene>
    <name evidence="1" type="ORF">QBC37DRAFT_389847</name>
</gene>
<protein>
    <submittedName>
        <fullName evidence="1">Uncharacterized protein</fullName>
    </submittedName>
</protein>
<proteinExistence type="predicted"/>
<sequence>MSPVGAHRFKGRVEKIARELPRFKPLQSFLSLQNTTTSRIKVIDFPGNERRVQSCDIEEHGLCAAIAEPGIFRRLVVVENLSPQVATISGYNLDIQPKFFLEYLDAIPPRVRYIRKDQNQNVQNGGRKTRHRLEAMVHV</sequence>
<reference evidence="1" key="2">
    <citation type="submission" date="2023-05" db="EMBL/GenBank/DDBJ databases">
        <authorList>
            <consortium name="Lawrence Berkeley National Laboratory"/>
            <person name="Steindorff A."/>
            <person name="Hensen N."/>
            <person name="Bonometti L."/>
            <person name="Westerberg I."/>
            <person name="Brannstrom I.O."/>
            <person name="Guillou S."/>
            <person name="Cros-Aarteil S."/>
            <person name="Calhoun S."/>
            <person name="Haridas S."/>
            <person name="Kuo A."/>
            <person name="Mondo S."/>
            <person name="Pangilinan J."/>
            <person name="Riley R."/>
            <person name="Labutti K."/>
            <person name="Andreopoulos B."/>
            <person name="Lipzen A."/>
            <person name="Chen C."/>
            <person name="Yanf M."/>
            <person name="Daum C."/>
            <person name="Ng V."/>
            <person name="Clum A."/>
            <person name="Ohm R."/>
            <person name="Martin F."/>
            <person name="Silar P."/>
            <person name="Natvig D."/>
            <person name="Lalanne C."/>
            <person name="Gautier V."/>
            <person name="Ament-Velasquez S.L."/>
            <person name="Kruys A."/>
            <person name="Hutchinson M.I."/>
            <person name="Powell A.J."/>
            <person name="Barry K."/>
            <person name="Miller A.N."/>
            <person name="Grigoriev I.V."/>
            <person name="Debuchy R."/>
            <person name="Gladieux P."/>
            <person name="Thoren M.H."/>
            <person name="Johannesson H."/>
        </authorList>
    </citation>
    <scope>NUCLEOTIDE SEQUENCE</scope>
    <source>
        <strain evidence="1">PSN293</strain>
    </source>
</reference>
<dbReference type="EMBL" id="MU858154">
    <property type="protein sequence ID" value="KAK4211210.1"/>
    <property type="molecule type" value="Genomic_DNA"/>
</dbReference>